<dbReference type="OrthoDB" id="5295456at2"/>
<dbReference type="Gene3D" id="1.10.10.10">
    <property type="entry name" value="Winged helix-like DNA-binding domain superfamily/Winged helix DNA-binding domain"/>
    <property type="match status" value="1"/>
</dbReference>
<feature type="domain" description="HTH marR-type" evidence="1">
    <location>
        <begin position="8"/>
        <end position="146"/>
    </location>
</feature>
<dbReference type="PROSITE" id="PS50995">
    <property type="entry name" value="HTH_MARR_2"/>
    <property type="match status" value="1"/>
</dbReference>
<evidence type="ECO:0000313" key="2">
    <source>
        <dbReference type="EMBL" id="SFD65120.1"/>
    </source>
</evidence>
<dbReference type="STRING" id="1225127.SAMN05661030_3893"/>
<name>A0A1I1UB17_9ACTN</name>
<dbReference type="PANTHER" id="PTHR33164:SF104">
    <property type="entry name" value="TRANSCRIPTIONAL REGULATORY PROTEIN"/>
    <property type="match status" value="1"/>
</dbReference>
<dbReference type="SUPFAM" id="SSF46785">
    <property type="entry name" value="Winged helix' DNA-binding domain"/>
    <property type="match status" value="1"/>
</dbReference>
<dbReference type="InterPro" id="IPR039422">
    <property type="entry name" value="MarR/SlyA-like"/>
</dbReference>
<dbReference type="AlphaFoldDB" id="A0A1I1UB17"/>
<dbReference type="PRINTS" id="PR00598">
    <property type="entry name" value="HTHMARR"/>
</dbReference>
<dbReference type="PANTHER" id="PTHR33164">
    <property type="entry name" value="TRANSCRIPTIONAL REGULATOR, MARR FAMILY"/>
    <property type="match status" value="1"/>
</dbReference>
<dbReference type="GO" id="GO:0003677">
    <property type="term" value="F:DNA binding"/>
    <property type="evidence" value="ECO:0007669"/>
    <property type="project" value="UniProtKB-KW"/>
</dbReference>
<proteinExistence type="predicted"/>
<dbReference type="Proteomes" id="UP000199022">
    <property type="component" value="Unassembled WGS sequence"/>
</dbReference>
<dbReference type="GO" id="GO:0006950">
    <property type="term" value="P:response to stress"/>
    <property type="evidence" value="ECO:0007669"/>
    <property type="project" value="TreeGrafter"/>
</dbReference>
<evidence type="ECO:0000259" key="1">
    <source>
        <dbReference type="PROSITE" id="PS50995"/>
    </source>
</evidence>
<evidence type="ECO:0000313" key="3">
    <source>
        <dbReference type="Proteomes" id="UP000199022"/>
    </source>
</evidence>
<dbReference type="InterPro" id="IPR036388">
    <property type="entry name" value="WH-like_DNA-bd_sf"/>
</dbReference>
<reference evidence="3" key="1">
    <citation type="submission" date="2016-10" db="EMBL/GenBank/DDBJ databases">
        <authorList>
            <person name="Varghese N."/>
            <person name="Submissions S."/>
        </authorList>
    </citation>
    <scope>NUCLEOTIDE SEQUENCE [LARGE SCALE GENOMIC DNA]</scope>
    <source>
        <strain evidence="3">DSM 45962</strain>
    </source>
</reference>
<dbReference type="Pfam" id="PF12802">
    <property type="entry name" value="MarR_2"/>
    <property type="match status" value="1"/>
</dbReference>
<accession>A0A1I1UB17</accession>
<sequence>MSPSAPEDDALISTFGRLVEVASRLTRSVGARLEAEHDLPLAWLEVLLRLTRSPDGRLTMAALADQISLTSGGGTRLVSRMVDAGLVERVPCPTDRRVVYASVTERGRERVAQAWSGHAAALREVFAPLGAAGLDAFDDLLDRLRTTTPGTASRP</sequence>
<dbReference type="GO" id="GO:0003700">
    <property type="term" value="F:DNA-binding transcription factor activity"/>
    <property type="evidence" value="ECO:0007669"/>
    <property type="project" value="InterPro"/>
</dbReference>
<keyword evidence="2" id="KW-0238">DNA-binding</keyword>
<protein>
    <submittedName>
        <fullName evidence="2">DNA-binding transcriptional regulator, MarR family</fullName>
    </submittedName>
</protein>
<dbReference type="SMART" id="SM00347">
    <property type="entry name" value="HTH_MARR"/>
    <property type="match status" value="1"/>
</dbReference>
<gene>
    <name evidence="2" type="ORF">SAMN05661030_3893</name>
</gene>
<dbReference type="RefSeq" id="WP_091563522.1">
    <property type="nucleotide sequence ID" value="NZ_BNAC01000001.1"/>
</dbReference>
<dbReference type="InterPro" id="IPR036390">
    <property type="entry name" value="WH_DNA-bd_sf"/>
</dbReference>
<keyword evidence="3" id="KW-1185">Reference proteome</keyword>
<organism evidence="2 3">
    <name type="scientific">Klenkia taihuensis</name>
    <dbReference type="NCBI Taxonomy" id="1225127"/>
    <lineage>
        <taxon>Bacteria</taxon>
        <taxon>Bacillati</taxon>
        <taxon>Actinomycetota</taxon>
        <taxon>Actinomycetes</taxon>
        <taxon>Geodermatophilales</taxon>
        <taxon>Geodermatophilaceae</taxon>
        <taxon>Klenkia</taxon>
    </lineage>
</organism>
<dbReference type="InterPro" id="IPR000835">
    <property type="entry name" value="HTH_MarR-typ"/>
</dbReference>
<dbReference type="EMBL" id="FOMD01000005">
    <property type="protein sequence ID" value="SFD65120.1"/>
    <property type="molecule type" value="Genomic_DNA"/>
</dbReference>